<evidence type="ECO:0000313" key="3">
    <source>
        <dbReference type="Proteomes" id="UP000183635"/>
    </source>
</evidence>
<keyword evidence="3" id="KW-1185">Reference proteome</keyword>
<feature type="compositionally biased region" description="Basic and acidic residues" evidence="1">
    <location>
        <begin position="416"/>
        <end position="440"/>
    </location>
</feature>
<feature type="compositionally biased region" description="Basic and acidic residues" evidence="1">
    <location>
        <begin position="218"/>
        <end position="228"/>
    </location>
</feature>
<evidence type="ECO:0000256" key="1">
    <source>
        <dbReference type="SAM" id="MobiDB-lite"/>
    </source>
</evidence>
<dbReference type="OrthoDB" id="7779265at2"/>
<gene>
    <name evidence="2" type="ORF">SAMN04488021_11176</name>
</gene>
<dbReference type="STRING" id="34004.SAMN04488021_11176"/>
<protein>
    <recommendedName>
        <fullName evidence="4">Hemerythrin HHE cation binding domain-containing protein</fullName>
    </recommendedName>
</protein>
<sequence length="446" mass="50501">MARDTEPSRNKAQDQDEPADAGQPEDETVVTGTAAAAGTGQDKTGTEGDGFAQLREHHKALRALLGECANIADGDAAENLLPRLAEAWSRHAEAHGLVHDASVQAGLQEFPLLAEIAIDTDLVSFLLGRADRHLDGPLELAALRVAARLIGDIIEREEKPRNGLFAKAKAAGVEPAALGRRIRACMTAPSDRDGDARPQLRHLMANQEEIMPRNSNMPERDERGRFVSDDDDSGRGGRGSGRYDDDRDRDSRGRFTSSRDDDRGSRSRYDDDRDRDSRGRFTSDRDDDRYASRGRSSRRDDDDDRRYASSRRDDDDRRSYSSRGRDDDYSRDRSQGGWFGDSEGHAEAARRGWDHRRDDDDDRYSSRGRSSRRDDDDDRRYASSRRDDDDRRSYSSRGRDDDYSRDRGQGGWFGDSRGHAEAARRGWDHRRDDDDDDRRYSSRGRR</sequence>
<feature type="compositionally biased region" description="Basic and acidic residues" evidence="1">
    <location>
        <begin position="1"/>
        <end position="14"/>
    </location>
</feature>
<feature type="compositionally biased region" description="Basic and acidic residues" evidence="1">
    <location>
        <begin position="342"/>
        <end position="358"/>
    </location>
</feature>
<feature type="compositionally biased region" description="Low complexity" evidence="1">
    <location>
        <begin position="29"/>
        <end position="40"/>
    </location>
</feature>
<evidence type="ECO:0008006" key="4">
    <source>
        <dbReference type="Google" id="ProtNLM"/>
    </source>
</evidence>
<reference evidence="2 3" key="1">
    <citation type="submission" date="2016-10" db="EMBL/GenBank/DDBJ databases">
        <authorList>
            <person name="de Groot N.N."/>
        </authorList>
    </citation>
    <scope>NUCLEOTIDE SEQUENCE [LARGE SCALE GENOMIC DNA]</scope>
    <source>
        <strain evidence="2 3">DSM 8537</strain>
    </source>
</reference>
<feature type="region of interest" description="Disordered" evidence="1">
    <location>
        <begin position="207"/>
        <end position="446"/>
    </location>
</feature>
<proteinExistence type="predicted"/>
<evidence type="ECO:0000313" key="2">
    <source>
        <dbReference type="EMBL" id="SFH42887.1"/>
    </source>
</evidence>
<feature type="compositionally biased region" description="Basic and acidic residues" evidence="1">
    <location>
        <begin position="371"/>
        <end position="408"/>
    </location>
</feature>
<accession>A0A1I2ZYG2</accession>
<organism evidence="2 3">
    <name type="scientific">Paracoccus aminovorans</name>
    <dbReference type="NCBI Taxonomy" id="34004"/>
    <lineage>
        <taxon>Bacteria</taxon>
        <taxon>Pseudomonadati</taxon>
        <taxon>Pseudomonadota</taxon>
        <taxon>Alphaproteobacteria</taxon>
        <taxon>Rhodobacterales</taxon>
        <taxon>Paracoccaceae</taxon>
        <taxon>Paracoccus</taxon>
    </lineage>
</organism>
<name>A0A1I2ZYG2_9RHOB</name>
<dbReference type="Proteomes" id="UP000183635">
    <property type="component" value="Unassembled WGS sequence"/>
</dbReference>
<dbReference type="AlphaFoldDB" id="A0A1I2ZYG2"/>
<feature type="region of interest" description="Disordered" evidence="1">
    <location>
        <begin position="1"/>
        <end position="49"/>
    </location>
</feature>
<feature type="compositionally biased region" description="Acidic residues" evidence="1">
    <location>
        <begin position="15"/>
        <end position="28"/>
    </location>
</feature>
<dbReference type="EMBL" id="FOPU01000011">
    <property type="protein sequence ID" value="SFH42887.1"/>
    <property type="molecule type" value="Genomic_DNA"/>
</dbReference>
<dbReference type="RefSeq" id="WP_074967217.1">
    <property type="nucleotide sequence ID" value="NZ_FOPU01000011.1"/>
</dbReference>
<feature type="compositionally biased region" description="Basic and acidic residues" evidence="1">
    <location>
        <begin position="241"/>
        <end position="334"/>
    </location>
</feature>